<dbReference type="SMART" id="SM00342">
    <property type="entry name" value="HTH_ARAC"/>
    <property type="match status" value="1"/>
</dbReference>
<protein>
    <submittedName>
        <fullName evidence="6">Xylose operon regulatory protein</fullName>
    </submittedName>
</protein>
<accession>A0A517MVE6</accession>
<gene>
    <name evidence="6" type="primary">xylR_2</name>
    <name evidence="6" type="ORF">HG15A2_21350</name>
</gene>
<dbReference type="Pfam" id="PF22177">
    <property type="entry name" value="PBP1_XylR"/>
    <property type="match status" value="1"/>
</dbReference>
<dbReference type="InterPro" id="IPR020449">
    <property type="entry name" value="Tscrpt_reg_AraC-type_HTH"/>
</dbReference>
<name>A0A517MVE6_9BACT</name>
<dbReference type="Proteomes" id="UP000319852">
    <property type="component" value="Chromosome"/>
</dbReference>
<dbReference type="AlphaFoldDB" id="A0A517MVE6"/>
<sequence>MSNRRSVALLIETSNAYARGLMDGIIAYQREHELWSIYVGEQDRGAKPPIWLKNWKGDGIIARIETEAIASVIRRTKLPVVDVSAARKIKSIPWVETDDREISRLAVEHLVDRGFETLAFCGEPNFSWSRWREQRFQDFAREAGCECHVFSGKSRGDEDYSWTKERKRLASWVEKLPKPAGLMACYDFTGQQVLDVCRELDIAIPEQLAVVAVDNDVRLCRLCTPPLSSVIPDTHRTGYEAAQLLDQMMRGKKVRDEAMLIPPLGIAERQSSDVYAIDDEDIVRALRYIRENACTGITVADVLNAVPLSRRMLEHRFQKLVRRTPHAEIVRIRMVRACRLLRETTLSLSEITNRAGFASPDYFSVAFKKYMGMTPRSYREKGKSSKPSRSHLSED</sequence>
<keyword evidence="1" id="KW-0805">Transcription regulation</keyword>
<dbReference type="PROSITE" id="PS00041">
    <property type="entry name" value="HTH_ARAC_FAMILY_1"/>
    <property type="match status" value="1"/>
</dbReference>
<evidence type="ECO:0000313" key="7">
    <source>
        <dbReference type="Proteomes" id="UP000319852"/>
    </source>
</evidence>
<dbReference type="SUPFAM" id="SSF53822">
    <property type="entry name" value="Periplasmic binding protein-like I"/>
    <property type="match status" value="1"/>
</dbReference>
<keyword evidence="3" id="KW-0804">Transcription</keyword>
<organism evidence="6 7">
    <name type="scientific">Adhaeretor mobilis</name>
    <dbReference type="NCBI Taxonomy" id="1930276"/>
    <lineage>
        <taxon>Bacteria</taxon>
        <taxon>Pseudomonadati</taxon>
        <taxon>Planctomycetota</taxon>
        <taxon>Planctomycetia</taxon>
        <taxon>Pirellulales</taxon>
        <taxon>Lacipirellulaceae</taxon>
        <taxon>Adhaeretor</taxon>
    </lineage>
</organism>
<reference evidence="6 7" key="1">
    <citation type="submission" date="2019-02" db="EMBL/GenBank/DDBJ databases">
        <title>Deep-cultivation of Planctomycetes and their phenomic and genomic characterization uncovers novel biology.</title>
        <authorList>
            <person name="Wiegand S."/>
            <person name="Jogler M."/>
            <person name="Boedeker C."/>
            <person name="Pinto D."/>
            <person name="Vollmers J."/>
            <person name="Rivas-Marin E."/>
            <person name="Kohn T."/>
            <person name="Peeters S.H."/>
            <person name="Heuer A."/>
            <person name="Rast P."/>
            <person name="Oberbeckmann S."/>
            <person name="Bunk B."/>
            <person name="Jeske O."/>
            <person name="Meyerdierks A."/>
            <person name="Storesund J.E."/>
            <person name="Kallscheuer N."/>
            <person name="Luecker S."/>
            <person name="Lage O.M."/>
            <person name="Pohl T."/>
            <person name="Merkel B.J."/>
            <person name="Hornburger P."/>
            <person name="Mueller R.-W."/>
            <person name="Bruemmer F."/>
            <person name="Labrenz M."/>
            <person name="Spormann A.M."/>
            <person name="Op den Camp H."/>
            <person name="Overmann J."/>
            <person name="Amann R."/>
            <person name="Jetten M.S.M."/>
            <person name="Mascher T."/>
            <person name="Medema M.H."/>
            <person name="Devos D.P."/>
            <person name="Kaster A.-K."/>
            <person name="Ovreas L."/>
            <person name="Rohde M."/>
            <person name="Galperin M.Y."/>
            <person name="Jogler C."/>
        </authorList>
    </citation>
    <scope>NUCLEOTIDE SEQUENCE [LARGE SCALE GENOMIC DNA]</scope>
    <source>
        <strain evidence="6 7">HG15A2</strain>
    </source>
</reference>
<dbReference type="InterPro" id="IPR054031">
    <property type="entry name" value="XylR_PBP1"/>
</dbReference>
<evidence type="ECO:0000259" key="5">
    <source>
        <dbReference type="PROSITE" id="PS01124"/>
    </source>
</evidence>
<dbReference type="InterPro" id="IPR018060">
    <property type="entry name" value="HTH_AraC"/>
</dbReference>
<dbReference type="CDD" id="cd01543">
    <property type="entry name" value="PBP1_XylR"/>
    <property type="match status" value="1"/>
</dbReference>
<dbReference type="PROSITE" id="PS01124">
    <property type="entry name" value="HTH_ARAC_FAMILY_2"/>
    <property type="match status" value="1"/>
</dbReference>
<proteinExistence type="predicted"/>
<evidence type="ECO:0000256" key="4">
    <source>
        <dbReference type="SAM" id="MobiDB-lite"/>
    </source>
</evidence>
<feature type="region of interest" description="Disordered" evidence="4">
    <location>
        <begin position="376"/>
        <end position="395"/>
    </location>
</feature>
<dbReference type="Pfam" id="PF12833">
    <property type="entry name" value="HTH_18"/>
    <property type="match status" value="1"/>
</dbReference>
<dbReference type="EMBL" id="CP036263">
    <property type="protein sequence ID" value="QDS98849.1"/>
    <property type="molecule type" value="Genomic_DNA"/>
</dbReference>
<evidence type="ECO:0000256" key="1">
    <source>
        <dbReference type="ARBA" id="ARBA00023015"/>
    </source>
</evidence>
<dbReference type="Pfam" id="PF13377">
    <property type="entry name" value="Peripla_BP_3"/>
    <property type="match status" value="1"/>
</dbReference>
<evidence type="ECO:0000256" key="2">
    <source>
        <dbReference type="ARBA" id="ARBA00023125"/>
    </source>
</evidence>
<dbReference type="OrthoDB" id="9795616at2"/>
<dbReference type="Gene3D" id="3.40.50.2300">
    <property type="match status" value="2"/>
</dbReference>
<keyword evidence="7" id="KW-1185">Reference proteome</keyword>
<dbReference type="InterPro" id="IPR009057">
    <property type="entry name" value="Homeodomain-like_sf"/>
</dbReference>
<dbReference type="Gene3D" id="1.10.10.60">
    <property type="entry name" value="Homeodomain-like"/>
    <property type="match status" value="1"/>
</dbReference>
<dbReference type="InterPro" id="IPR028082">
    <property type="entry name" value="Peripla_BP_I"/>
</dbReference>
<dbReference type="GO" id="GO:0000976">
    <property type="term" value="F:transcription cis-regulatory region binding"/>
    <property type="evidence" value="ECO:0007669"/>
    <property type="project" value="TreeGrafter"/>
</dbReference>
<evidence type="ECO:0000256" key="3">
    <source>
        <dbReference type="ARBA" id="ARBA00023163"/>
    </source>
</evidence>
<dbReference type="InterPro" id="IPR018062">
    <property type="entry name" value="HTH_AraC-typ_CS"/>
</dbReference>
<evidence type="ECO:0000313" key="6">
    <source>
        <dbReference type="EMBL" id="QDS98849.1"/>
    </source>
</evidence>
<dbReference type="GO" id="GO:0003700">
    <property type="term" value="F:DNA-binding transcription factor activity"/>
    <property type="evidence" value="ECO:0007669"/>
    <property type="project" value="InterPro"/>
</dbReference>
<dbReference type="KEGG" id="amob:HG15A2_21350"/>
<dbReference type="SUPFAM" id="SSF46689">
    <property type="entry name" value="Homeodomain-like"/>
    <property type="match status" value="1"/>
</dbReference>
<keyword evidence="2" id="KW-0238">DNA-binding</keyword>
<feature type="domain" description="HTH araC/xylS-type" evidence="5">
    <location>
        <begin position="283"/>
        <end position="381"/>
    </location>
</feature>
<dbReference type="RefSeq" id="WP_145060127.1">
    <property type="nucleotide sequence ID" value="NZ_CP036263.1"/>
</dbReference>
<dbReference type="InterPro" id="IPR046335">
    <property type="entry name" value="LacI/GalR-like_sensor"/>
</dbReference>
<dbReference type="PANTHER" id="PTHR30146:SF24">
    <property type="entry name" value="XYLOSE OPERON REGULATORY PROTEIN"/>
    <property type="match status" value="1"/>
</dbReference>
<dbReference type="PRINTS" id="PR00032">
    <property type="entry name" value="HTHARAC"/>
</dbReference>
<dbReference type="PANTHER" id="PTHR30146">
    <property type="entry name" value="LACI-RELATED TRANSCRIPTIONAL REPRESSOR"/>
    <property type="match status" value="1"/>
</dbReference>